<dbReference type="SUPFAM" id="SSF50370">
    <property type="entry name" value="Ricin B-like lectins"/>
    <property type="match status" value="1"/>
</dbReference>
<dbReference type="PROSITE" id="PS51829">
    <property type="entry name" value="P_HOMO_B"/>
    <property type="match status" value="1"/>
</dbReference>
<name>A0ABN1NVS8_9ACTN</name>
<accession>A0ABN1NVS8</accession>
<evidence type="ECO:0000259" key="4">
    <source>
        <dbReference type="PROSITE" id="PS51829"/>
    </source>
</evidence>
<evidence type="ECO:0000256" key="1">
    <source>
        <dbReference type="ARBA" id="ARBA00022670"/>
    </source>
</evidence>
<dbReference type="InterPro" id="IPR008979">
    <property type="entry name" value="Galactose-bd-like_sf"/>
</dbReference>
<keyword evidence="2" id="KW-0378">Hydrolase</keyword>
<dbReference type="InterPro" id="IPR015919">
    <property type="entry name" value="Cadherin-like_sf"/>
</dbReference>
<feature type="domain" description="P/Homo B" evidence="4">
    <location>
        <begin position="251"/>
        <end position="370"/>
    </location>
</feature>
<dbReference type="InterPro" id="IPR035992">
    <property type="entry name" value="Ricin_B-like_lectins"/>
</dbReference>
<organism evidence="5 6">
    <name type="scientific">Nonomuraea longicatena</name>
    <dbReference type="NCBI Taxonomy" id="83682"/>
    <lineage>
        <taxon>Bacteria</taxon>
        <taxon>Bacillati</taxon>
        <taxon>Actinomycetota</taxon>
        <taxon>Actinomycetes</taxon>
        <taxon>Streptosporangiales</taxon>
        <taxon>Streptosporangiaceae</taxon>
        <taxon>Nonomuraea</taxon>
    </lineage>
</organism>
<proteinExistence type="predicted"/>
<dbReference type="Pfam" id="PF05345">
    <property type="entry name" value="He_PIG"/>
    <property type="match status" value="1"/>
</dbReference>
<keyword evidence="6" id="KW-1185">Reference proteome</keyword>
<dbReference type="InterPro" id="IPR002884">
    <property type="entry name" value="P_dom"/>
</dbReference>
<dbReference type="Gene3D" id="2.60.120.260">
    <property type="entry name" value="Galactose-binding domain-like"/>
    <property type="match status" value="1"/>
</dbReference>
<evidence type="ECO:0000256" key="3">
    <source>
        <dbReference type="SAM" id="SignalP"/>
    </source>
</evidence>
<dbReference type="Gene3D" id="2.60.40.10">
    <property type="entry name" value="Immunoglobulins"/>
    <property type="match status" value="1"/>
</dbReference>
<dbReference type="Pfam" id="PF01483">
    <property type="entry name" value="P_proprotein"/>
    <property type="match status" value="1"/>
</dbReference>
<protein>
    <recommendedName>
        <fullName evidence="4">P/Homo B domain-containing protein</fullName>
    </recommendedName>
</protein>
<dbReference type="Gene3D" id="2.80.10.50">
    <property type="match status" value="1"/>
</dbReference>
<feature type="chain" id="PRO_5045510985" description="P/Homo B domain-containing protein" evidence="3">
    <location>
        <begin position="36"/>
        <end position="370"/>
    </location>
</feature>
<evidence type="ECO:0000256" key="2">
    <source>
        <dbReference type="ARBA" id="ARBA00022801"/>
    </source>
</evidence>
<dbReference type="RefSeq" id="WP_343948847.1">
    <property type="nucleotide sequence ID" value="NZ_BAAAHQ010000004.1"/>
</dbReference>
<dbReference type="InterPro" id="IPR013783">
    <property type="entry name" value="Ig-like_fold"/>
</dbReference>
<dbReference type="Proteomes" id="UP001501578">
    <property type="component" value="Unassembled WGS sequence"/>
</dbReference>
<reference evidence="5 6" key="1">
    <citation type="journal article" date="2019" name="Int. J. Syst. Evol. Microbiol.">
        <title>The Global Catalogue of Microorganisms (GCM) 10K type strain sequencing project: providing services to taxonomists for standard genome sequencing and annotation.</title>
        <authorList>
            <consortium name="The Broad Institute Genomics Platform"/>
            <consortium name="The Broad Institute Genome Sequencing Center for Infectious Disease"/>
            <person name="Wu L."/>
            <person name="Ma J."/>
        </authorList>
    </citation>
    <scope>NUCLEOTIDE SEQUENCE [LARGE SCALE GENOMIC DNA]</scope>
    <source>
        <strain evidence="5 6">JCM 11136</strain>
    </source>
</reference>
<evidence type="ECO:0000313" key="6">
    <source>
        <dbReference type="Proteomes" id="UP001501578"/>
    </source>
</evidence>
<sequence length="370" mass="39523">MKNLAKLLMRRTAIGAAMTLAALTSGLSAPTPAMAGAPTEHVNYLRVRDTNDCLAYNGTAVSVQRCGPANTKWIFDKATSSEYRLQTNDGNFKCLEASSTTIYMRDCDAWRPAMKWFIVSHGNQTWAPISNHVTGKYINTNHAGGVYMTTGQGVELTNWEWVPGDGLEVRHQGLQASMVDRAISPVNHSTMSGRAPYTWSATGLPPGLSINAETGTISGTPTTAGSFTAQVTVTDSGSLPRSGRASYGWTVVPVPAPGCSGTNTTAKAIHDFELVESYIPIKGCAGNASATAAVEVHITHPRIADLEVSLVAASGRTIYLHNRTGGWASDIHKTFTENLSFSPADGVWKLRVKDYTGGSVGQIDSWSVRL</sequence>
<dbReference type="SUPFAM" id="SSF49785">
    <property type="entry name" value="Galactose-binding domain-like"/>
    <property type="match status" value="1"/>
</dbReference>
<dbReference type="EMBL" id="BAAAHQ010000004">
    <property type="protein sequence ID" value="GAA0917594.1"/>
    <property type="molecule type" value="Genomic_DNA"/>
</dbReference>
<keyword evidence="1" id="KW-0645">Protease</keyword>
<evidence type="ECO:0000313" key="5">
    <source>
        <dbReference type="EMBL" id="GAA0917594.1"/>
    </source>
</evidence>
<dbReference type="SUPFAM" id="SSF49313">
    <property type="entry name" value="Cadherin-like"/>
    <property type="match status" value="1"/>
</dbReference>
<feature type="signal peptide" evidence="3">
    <location>
        <begin position="1"/>
        <end position="35"/>
    </location>
</feature>
<keyword evidence="3" id="KW-0732">Signal</keyword>
<comment type="caution">
    <text evidence="5">The sequence shown here is derived from an EMBL/GenBank/DDBJ whole genome shotgun (WGS) entry which is preliminary data.</text>
</comment>
<dbReference type="PROSITE" id="PS50231">
    <property type="entry name" value="RICIN_B_LECTIN"/>
    <property type="match status" value="1"/>
</dbReference>
<gene>
    <name evidence="5" type="ORF">GCM10009560_13760</name>
</gene>